<evidence type="ECO:0008006" key="3">
    <source>
        <dbReference type="Google" id="ProtNLM"/>
    </source>
</evidence>
<proteinExistence type="predicted"/>
<sequence length="212" mass="24607">MDIALKYNLPPAAILAIASVESGYGRGYVALITGNILSLGANKDEKALPSVYLPNIKNPYKVLYNKEEIKKYKKSDLVWKQRPKSLKKDYRPQNISGTTKDLDYFDFYKKRRKEANLKNIEDFCSKWISLNNKFKVFKEARALINKRVKQHGKEILFSKELNVEFINSIGGKKNSFNYRKSWPKKVTAVLNKTGLVKLSKDIYKNKDFNKVW</sequence>
<organism evidence="1 2">
    <name type="scientific">Halarcobacter anaerophilus</name>
    <dbReference type="NCBI Taxonomy" id="877500"/>
    <lineage>
        <taxon>Bacteria</taxon>
        <taxon>Pseudomonadati</taxon>
        <taxon>Campylobacterota</taxon>
        <taxon>Epsilonproteobacteria</taxon>
        <taxon>Campylobacterales</taxon>
        <taxon>Arcobacteraceae</taxon>
        <taxon>Halarcobacter</taxon>
    </lineage>
</organism>
<dbReference type="STRING" id="877500.GCA_000935065_00201"/>
<dbReference type="AlphaFoldDB" id="A0A4Q0Y2T1"/>
<gene>
    <name evidence="1" type="ORF">CRV06_04810</name>
</gene>
<evidence type="ECO:0000313" key="2">
    <source>
        <dbReference type="Proteomes" id="UP000290191"/>
    </source>
</evidence>
<accession>A0A4Q0Y2T1</accession>
<dbReference type="Proteomes" id="UP000290191">
    <property type="component" value="Unassembled WGS sequence"/>
</dbReference>
<reference evidence="1 2" key="1">
    <citation type="submission" date="2017-10" db="EMBL/GenBank/DDBJ databases">
        <title>Genomics of the genus Arcobacter.</title>
        <authorList>
            <person name="Perez-Cataluna A."/>
            <person name="Figueras M.J."/>
        </authorList>
    </citation>
    <scope>NUCLEOTIDE SEQUENCE [LARGE SCALE GENOMIC DNA]</scope>
    <source>
        <strain evidence="1 2">DSM 24636</strain>
    </source>
</reference>
<dbReference type="EMBL" id="PDKO01000003">
    <property type="protein sequence ID" value="RXJ63514.1"/>
    <property type="molecule type" value="Genomic_DNA"/>
</dbReference>
<keyword evidence="2" id="KW-1185">Reference proteome</keyword>
<protein>
    <recommendedName>
        <fullName evidence="3">Mannosyl-glycoprotein endo-beta-N-acetylglucosamidase-like domain-containing protein</fullName>
    </recommendedName>
</protein>
<evidence type="ECO:0000313" key="1">
    <source>
        <dbReference type="EMBL" id="RXJ63514.1"/>
    </source>
</evidence>
<name>A0A4Q0Y2T1_9BACT</name>
<comment type="caution">
    <text evidence="1">The sequence shown here is derived from an EMBL/GenBank/DDBJ whole genome shotgun (WGS) entry which is preliminary data.</text>
</comment>